<feature type="domain" description="NAD-dependent epimerase/dehydratase" evidence="3">
    <location>
        <begin position="11"/>
        <end position="236"/>
    </location>
</feature>
<comment type="caution">
    <text evidence="4">The sequence shown here is derived from an EMBL/GenBank/DDBJ whole genome shotgun (WGS) entry which is preliminary data.</text>
</comment>
<evidence type="ECO:0000256" key="2">
    <source>
        <dbReference type="SAM" id="MobiDB-lite"/>
    </source>
</evidence>
<dbReference type="AlphaFoldDB" id="A0A3D9JP20"/>
<organism evidence="4 5">
    <name type="scientific">Cohnella phaseoli</name>
    <dbReference type="NCBI Taxonomy" id="456490"/>
    <lineage>
        <taxon>Bacteria</taxon>
        <taxon>Bacillati</taxon>
        <taxon>Bacillota</taxon>
        <taxon>Bacilli</taxon>
        <taxon>Bacillales</taxon>
        <taxon>Paenibacillaceae</taxon>
        <taxon>Cohnella</taxon>
    </lineage>
</organism>
<protein>
    <submittedName>
        <fullName evidence="4">GDP-4-dehydro-6-deoxy-D-mannose reductase</fullName>
    </submittedName>
</protein>
<dbReference type="Gene3D" id="3.90.25.10">
    <property type="entry name" value="UDP-galactose 4-epimerase, domain 1"/>
    <property type="match status" value="1"/>
</dbReference>
<evidence type="ECO:0000259" key="3">
    <source>
        <dbReference type="Pfam" id="PF01370"/>
    </source>
</evidence>
<dbReference type="PANTHER" id="PTHR43000">
    <property type="entry name" value="DTDP-D-GLUCOSE 4,6-DEHYDRATASE-RELATED"/>
    <property type="match status" value="1"/>
</dbReference>
<reference evidence="4 5" key="1">
    <citation type="submission" date="2018-07" db="EMBL/GenBank/DDBJ databases">
        <title>Genomic Encyclopedia of Type Strains, Phase III (KMG-III): the genomes of soil and plant-associated and newly described type strains.</title>
        <authorList>
            <person name="Whitman W."/>
        </authorList>
    </citation>
    <scope>NUCLEOTIDE SEQUENCE [LARGE SCALE GENOMIC DNA]</scope>
    <source>
        <strain evidence="4 5">CECT 7287</strain>
    </source>
</reference>
<keyword evidence="5" id="KW-1185">Reference proteome</keyword>
<proteinExistence type="inferred from homology"/>
<dbReference type="InterPro" id="IPR001509">
    <property type="entry name" value="Epimerase_deHydtase"/>
</dbReference>
<gene>
    <name evidence="4" type="ORF">DFP98_115165</name>
</gene>
<dbReference type="Proteomes" id="UP000256977">
    <property type="component" value="Unassembled WGS sequence"/>
</dbReference>
<dbReference type="SUPFAM" id="SSF51735">
    <property type="entry name" value="NAD(P)-binding Rossmann-fold domains"/>
    <property type="match status" value="1"/>
</dbReference>
<dbReference type="InterPro" id="IPR036291">
    <property type="entry name" value="NAD(P)-bd_dom_sf"/>
</dbReference>
<dbReference type="EMBL" id="QRDZ01000015">
    <property type="protein sequence ID" value="RED75549.1"/>
    <property type="molecule type" value="Genomic_DNA"/>
</dbReference>
<evidence type="ECO:0000256" key="1">
    <source>
        <dbReference type="ARBA" id="ARBA00007637"/>
    </source>
</evidence>
<dbReference type="Pfam" id="PF01370">
    <property type="entry name" value="Epimerase"/>
    <property type="match status" value="1"/>
</dbReference>
<accession>A0A3D9JP20</accession>
<feature type="compositionally biased region" description="Basic and acidic residues" evidence="2">
    <location>
        <begin position="300"/>
        <end position="310"/>
    </location>
</feature>
<evidence type="ECO:0000313" key="4">
    <source>
        <dbReference type="EMBL" id="RED75549.1"/>
    </source>
</evidence>
<comment type="similarity">
    <text evidence="1">Belongs to the NAD(P)-dependent epimerase/dehydratase family.</text>
</comment>
<feature type="region of interest" description="Disordered" evidence="2">
    <location>
        <begin position="298"/>
        <end position="318"/>
    </location>
</feature>
<dbReference type="RefSeq" id="WP_246016596.1">
    <property type="nucleotide sequence ID" value="NZ_QRDZ01000015.1"/>
</dbReference>
<name>A0A3D9JP20_9BACL</name>
<evidence type="ECO:0000313" key="5">
    <source>
        <dbReference type="Proteomes" id="UP000256977"/>
    </source>
</evidence>
<sequence>MDVVVMTARRILITGAAGFTGLHACRKFASSGWEVVAAVSPRGALPVVPQAAYTERCELTDGAAVAEMMRRLKPDAVLHLAGRNAVDVSWKTPSSSLAANLMSTAYVLDGARAIDGCRVLVAGSMLQASEAALSEAAHPYGFSKTLQTAAAKAWHRWYGLPVMIVEPSNLIGPGNSGGLCGKIVRWAVAAEQSEGGAPPFRLSSLDESRDFMDVRDAVAAYELLLGEGEPGRSYAIESGRFRTLAEVKSVFDELATKKLPWELGEGAALPSPRPRDCSAIRALGWSPKRTFRQSILDALEGERERNRMERGGSPFSGP</sequence>
<dbReference type="Gene3D" id="3.40.50.720">
    <property type="entry name" value="NAD(P)-binding Rossmann-like Domain"/>
    <property type="match status" value="1"/>
</dbReference>